<dbReference type="EMBL" id="FRYK01000005">
    <property type="protein sequence ID" value="SHO74012.1"/>
    <property type="molecule type" value="Genomic_DNA"/>
</dbReference>
<dbReference type="InterPro" id="IPR027443">
    <property type="entry name" value="IPNS-like_sf"/>
</dbReference>
<dbReference type="STRING" id="416016.SAMN05443547_2392"/>
<feature type="domain" description="Aspartyl/asparaginy/proline hydroxylase" evidence="1">
    <location>
        <begin position="18"/>
        <end position="177"/>
    </location>
</feature>
<protein>
    <submittedName>
        <fullName evidence="2">Aspartyl/Asparaginyl beta-hydroxylase</fullName>
    </submittedName>
</protein>
<keyword evidence="3" id="KW-1185">Reference proteome</keyword>
<dbReference type="OrthoDB" id="1441538at2"/>
<dbReference type="AlphaFoldDB" id="A0A1M7ZYQ4"/>
<sequence length="230" mass="26312">MDKLVRSIKFPFTFDKKKLVNDVTKVMSSKWIAHYNANDYSGKWTSIALMSKGGKSSNINAFSNSTEDFIATDILEFCSYFQEILDGFLFDKTAVRLLNLGSGAEIKPHTDYCLGYEDGVFRLHIPIITNPDVTFILDKQRLIMNVGECWYINANFTHSVKNGGKNDRIHLVIDGIRNEWTDQLFLKETTIEQFDKPTPVIDENQKKLMIAELERMDSAIAKELIANLKK</sequence>
<evidence type="ECO:0000313" key="3">
    <source>
        <dbReference type="Proteomes" id="UP000184611"/>
    </source>
</evidence>
<accession>A0A1M7ZYQ4</accession>
<name>A0A1M7ZYQ4_9FLAO</name>
<proteinExistence type="predicted"/>
<dbReference type="Proteomes" id="UP000184611">
    <property type="component" value="Unassembled WGS sequence"/>
</dbReference>
<evidence type="ECO:0000259" key="1">
    <source>
        <dbReference type="Pfam" id="PF05118"/>
    </source>
</evidence>
<dbReference type="SUPFAM" id="SSF51197">
    <property type="entry name" value="Clavaminate synthase-like"/>
    <property type="match status" value="1"/>
</dbReference>
<organism evidence="2 3">
    <name type="scientific">Flavobacterium cucumis</name>
    <dbReference type="NCBI Taxonomy" id="416016"/>
    <lineage>
        <taxon>Bacteria</taxon>
        <taxon>Pseudomonadati</taxon>
        <taxon>Bacteroidota</taxon>
        <taxon>Flavobacteriia</taxon>
        <taxon>Flavobacteriales</taxon>
        <taxon>Flavobacteriaceae</taxon>
        <taxon>Flavobacterium</taxon>
    </lineage>
</organism>
<evidence type="ECO:0000313" key="2">
    <source>
        <dbReference type="EMBL" id="SHO74012.1"/>
    </source>
</evidence>
<gene>
    <name evidence="2" type="ORF">SAMN05443547_2392</name>
</gene>
<reference evidence="3" key="1">
    <citation type="submission" date="2016-12" db="EMBL/GenBank/DDBJ databases">
        <authorList>
            <person name="Varghese N."/>
            <person name="Submissions S."/>
        </authorList>
    </citation>
    <scope>NUCLEOTIDE SEQUENCE [LARGE SCALE GENOMIC DNA]</scope>
    <source>
        <strain evidence="3">DSM 18830</strain>
    </source>
</reference>
<dbReference type="Pfam" id="PF05118">
    <property type="entry name" value="Asp_Arg_Hydrox"/>
    <property type="match status" value="1"/>
</dbReference>
<dbReference type="Gene3D" id="2.60.120.330">
    <property type="entry name" value="B-lactam Antibiotic, Isopenicillin N Synthase, Chain"/>
    <property type="match status" value="1"/>
</dbReference>
<dbReference type="InterPro" id="IPR007803">
    <property type="entry name" value="Asp/Arg/Pro-Hydrxlase"/>
</dbReference>
<dbReference type="RefSeq" id="WP_073584744.1">
    <property type="nucleotide sequence ID" value="NZ_CBCSEA010000027.1"/>
</dbReference>